<proteinExistence type="inferred from homology"/>
<evidence type="ECO:0000256" key="4">
    <source>
        <dbReference type="ARBA" id="ARBA00023004"/>
    </source>
</evidence>
<dbReference type="PANTHER" id="PTHR24304">
    <property type="entry name" value="CYTOCHROME P450 FAMILY 7"/>
    <property type="match status" value="1"/>
</dbReference>
<dbReference type="PRINTS" id="PR00463">
    <property type="entry name" value="EP450I"/>
</dbReference>
<evidence type="ECO:0008006" key="8">
    <source>
        <dbReference type="Google" id="ProtNLM"/>
    </source>
</evidence>
<dbReference type="GO" id="GO:0005506">
    <property type="term" value="F:iron ion binding"/>
    <property type="evidence" value="ECO:0007669"/>
    <property type="project" value="InterPro"/>
</dbReference>
<dbReference type="Proteomes" id="UP000593566">
    <property type="component" value="Unassembled WGS sequence"/>
</dbReference>
<gene>
    <name evidence="6" type="ORF">HO133_001482</name>
</gene>
<feature type="binding site" description="axial binding residue" evidence="5">
    <location>
        <position position="263"/>
    </location>
    <ligand>
        <name>heme</name>
        <dbReference type="ChEBI" id="CHEBI:30413"/>
    </ligand>
    <ligandPart>
        <name>Fe</name>
        <dbReference type="ChEBI" id="CHEBI:18248"/>
    </ligandPart>
</feature>
<evidence type="ECO:0000313" key="6">
    <source>
        <dbReference type="EMBL" id="KAF6222396.1"/>
    </source>
</evidence>
<reference evidence="6 7" key="1">
    <citation type="journal article" date="2020" name="Genomics">
        <title>Complete, high-quality genomes from long-read metagenomic sequencing of two wolf lichen thalli reveals enigmatic genome architecture.</title>
        <authorList>
            <person name="McKenzie S.K."/>
            <person name="Walston R.F."/>
            <person name="Allen J.L."/>
        </authorList>
    </citation>
    <scope>NUCLEOTIDE SEQUENCE [LARGE SCALE GENOMIC DNA]</scope>
    <source>
        <strain evidence="6">WasteWater1</strain>
    </source>
</reference>
<dbReference type="EMBL" id="JACCJB010000012">
    <property type="protein sequence ID" value="KAF6222396.1"/>
    <property type="molecule type" value="Genomic_DNA"/>
</dbReference>
<comment type="caution">
    <text evidence="6">The sequence shown here is derived from an EMBL/GenBank/DDBJ whole genome shotgun (WGS) entry which is preliminary data.</text>
</comment>
<keyword evidence="4 5" id="KW-0408">Iron</keyword>
<sequence>MIILISNRDIATTWRDTAALTFDPVIQQFITTLDISKKTQETLFRENPASMVQRENKFASLLVKEDPMHHAFCHLQMEWVKQQLSGNMLADIVFSATKALFGSEMLEVDPRFPEFYFGFEEAAWKISNNNAHTICFWTISHIITSPSLLASVRTETSKACSPSGSVDLTILTNHCPQLDAIWHEVLRLYTAVSLIRVAIQKTSINGKIINKGDQVMSPTRQSHLNRELFGSDATELHPERFLKDKKLANQKGYHPLGGGNTYCPGRFLAKQEVYTLVALMLYRFDIDVEDGSLPTVNAAEPSLGAMRPMGNIRVKVSARKL</sequence>
<evidence type="ECO:0000256" key="5">
    <source>
        <dbReference type="PIRSR" id="PIRSR602401-1"/>
    </source>
</evidence>
<protein>
    <recommendedName>
        <fullName evidence="8">Cytochrome P450</fullName>
    </recommendedName>
</protein>
<dbReference type="RefSeq" id="XP_037151831.1">
    <property type="nucleotide sequence ID" value="XM_037292412.1"/>
</dbReference>
<dbReference type="SUPFAM" id="SSF48264">
    <property type="entry name" value="Cytochrome P450"/>
    <property type="match status" value="1"/>
</dbReference>
<keyword evidence="2 5" id="KW-0349">Heme</keyword>
<dbReference type="GO" id="GO:0016705">
    <property type="term" value="F:oxidoreductase activity, acting on paired donors, with incorporation or reduction of molecular oxygen"/>
    <property type="evidence" value="ECO:0007669"/>
    <property type="project" value="InterPro"/>
</dbReference>
<dbReference type="GO" id="GO:0008395">
    <property type="term" value="F:steroid hydroxylase activity"/>
    <property type="evidence" value="ECO:0007669"/>
    <property type="project" value="TreeGrafter"/>
</dbReference>
<dbReference type="GeneID" id="59329898"/>
<dbReference type="InterPro" id="IPR002401">
    <property type="entry name" value="Cyt_P450_E_grp-I"/>
</dbReference>
<dbReference type="GO" id="GO:0020037">
    <property type="term" value="F:heme binding"/>
    <property type="evidence" value="ECO:0007669"/>
    <property type="project" value="InterPro"/>
</dbReference>
<evidence type="ECO:0000256" key="1">
    <source>
        <dbReference type="ARBA" id="ARBA00010617"/>
    </source>
</evidence>
<dbReference type="PANTHER" id="PTHR24304:SF2">
    <property type="entry name" value="24-HYDROXYCHOLESTEROL 7-ALPHA-HYDROXYLASE"/>
    <property type="match status" value="1"/>
</dbReference>
<dbReference type="InterPro" id="IPR001128">
    <property type="entry name" value="Cyt_P450"/>
</dbReference>
<evidence type="ECO:0000313" key="7">
    <source>
        <dbReference type="Proteomes" id="UP000593566"/>
    </source>
</evidence>
<dbReference type="Gene3D" id="1.10.630.10">
    <property type="entry name" value="Cytochrome P450"/>
    <property type="match status" value="1"/>
</dbReference>
<comment type="cofactor">
    <cofactor evidence="5">
        <name>heme</name>
        <dbReference type="ChEBI" id="CHEBI:30413"/>
    </cofactor>
</comment>
<dbReference type="Pfam" id="PF00067">
    <property type="entry name" value="p450"/>
    <property type="match status" value="1"/>
</dbReference>
<dbReference type="AlphaFoldDB" id="A0A8H6FBU5"/>
<evidence type="ECO:0000256" key="2">
    <source>
        <dbReference type="ARBA" id="ARBA00022617"/>
    </source>
</evidence>
<organism evidence="6 7">
    <name type="scientific">Letharia lupina</name>
    <dbReference type="NCBI Taxonomy" id="560253"/>
    <lineage>
        <taxon>Eukaryota</taxon>
        <taxon>Fungi</taxon>
        <taxon>Dikarya</taxon>
        <taxon>Ascomycota</taxon>
        <taxon>Pezizomycotina</taxon>
        <taxon>Lecanoromycetes</taxon>
        <taxon>OSLEUM clade</taxon>
        <taxon>Lecanoromycetidae</taxon>
        <taxon>Lecanorales</taxon>
        <taxon>Lecanorineae</taxon>
        <taxon>Parmeliaceae</taxon>
        <taxon>Letharia</taxon>
    </lineage>
</organism>
<accession>A0A8H6FBU5</accession>
<dbReference type="InterPro" id="IPR050529">
    <property type="entry name" value="CYP450_sterol_14alpha_dmase"/>
</dbReference>
<keyword evidence="3 5" id="KW-0479">Metal-binding</keyword>
<dbReference type="InterPro" id="IPR036396">
    <property type="entry name" value="Cyt_P450_sf"/>
</dbReference>
<comment type="similarity">
    <text evidence="1">Belongs to the cytochrome P450 family.</text>
</comment>
<name>A0A8H6FBU5_9LECA</name>
<evidence type="ECO:0000256" key="3">
    <source>
        <dbReference type="ARBA" id="ARBA00022723"/>
    </source>
</evidence>
<keyword evidence="7" id="KW-1185">Reference proteome</keyword>